<reference evidence="1 2" key="1">
    <citation type="submission" date="2012-08" db="EMBL/GenBank/DDBJ databases">
        <title>Oryza genome evolution.</title>
        <authorList>
            <person name="Wing R.A."/>
        </authorList>
    </citation>
    <scope>NUCLEOTIDE SEQUENCE</scope>
</reference>
<proteinExistence type="predicted"/>
<dbReference type="Gramene" id="LPERR02G13370.1">
    <property type="protein sequence ID" value="LPERR02G13370.1"/>
    <property type="gene ID" value="LPERR02G13370"/>
</dbReference>
<sequence length="209" mass="23567">MAFQAGVVRSLGDIKRIIRRYGRRNGYSVRIKCLWGIRHAAKVRALLRQKIISKRWKVKGMGMAHLHALVRVHRRIAIVVPLLDKQLMEAGTGLPNQIPPPALVDIAGCVLHDEAHPEEEEAAEEEQALELPLATRLLDAGTGLRHLRVRSVAIESIIHQLGELIEDVAAAVMTGQLERHITMQYLLQAKVLLNEVWDLRVPTQEFSRM</sequence>
<dbReference type="AlphaFoldDB" id="A0A0D9VFZ4"/>
<dbReference type="EnsemblPlants" id="LPERR02G13370.1">
    <property type="protein sequence ID" value="LPERR02G13370.1"/>
    <property type="gene ID" value="LPERR02G13370"/>
</dbReference>
<protein>
    <submittedName>
        <fullName evidence="1">Uncharacterized protein</fullName>
    </submittedName>
</protein>
<accession>A0A0D9VFZ4</accession>
<name>A0A0D9VFZ4_9ORYZ</name>
<organism evidence="1 2">
    <name type="scientific">Leersia perrieri</name>
    <dbReference type="NCBI Taxonomy" id="77586"/>
    <lineage>
        <taxon>Eukaryota</taxon>
        <taxon>Viridiplantae</taxon>
        <taxon>Streptophyta</taxon>
        <taxon>Embryophyta</taxon>
        <taxon>Tracheophyta</taxon>
        <taxon>Spermatophyta</taxon>
        <taxon>Magnoliopsida</taxon>
        <taxon>Liliopsida</taxon>
        <taxon>Poales</taxon>
        <taxon>Poaceae</taxon>
        <taxon>BOP clade</taxon>
        <taxon>Oryzoideae</taxon>
        <taxon>Oryzeae</taxon>
        <taxon>Oryzinae</taxon>
        <taxon>Leersia</taxon>
    </lineage>
</organism>
<dbReference type="eggNOG" id="ENOG502R5HV">
    <property type="taxonomic scope" value="Eukaryota"/>
</dbReference>
<reference evidence="2" key="2">
    <citation type="submission" date="2013-12" db="EMBL/GenBank/DDBJ databases">
        <authorList>
            <person name="Yu Y."/>
            <person name="Lee S."/>
            <person name="de Baynast K."/>
            <person name="Wissotski M."/>
            <person name="Liu L."/>
            <person name="Talag J."/>
            <person name="Goicoechea J."/>
            <person name="Angelova A."/>
            <person name="Jetty R."/>
            <person name="Kudrna D."/>
            <person name="Golser W."/>
            <person name="Rivera L."/>
            <person name="Zhang J."/>
            <person name="Wing R."/>
        </authorList>
    </citation>
    <scope>NUCLEOTIDE SEQUENCE</scope>
</reference>
<reference evidence="1" key="3">
    <citation type="submission" date="2015-04" db="UniProtKB">
        <authorList>
            <consortium name="EnsemblPlants"/>
        </authorList>
    </citation>
    <scope>IDENTIFICATION</scope>
</reference>
<dbReference type="HOGENOM" id="CLU_1317122_0_0_1"/>
<keyword evidence="2" id="KW-1185">Reference proteome</keyword>
<evidence type="ECO:0000313" key="1">
    <source>
        <dbReference type="EnsemblPlants" id="LPERR02G13370.1"/>
    </source>
</evidence>
<dbReference type="Proteomes" id="UP000032180">
    <property type="component" value="Chromosome 2"/>
</dbReference>
<evidence type="ECO:0000313" key="2">
    <source>
        <dbReference type="Proteomes" id="UP000032180"/>
    </source>
</evidence>